<dbReference type="PANTHER" id="PTHR48287:SF1">
    <property type="entry name" value="ARM REPEAT SUPERFAMILY PROTEIN"/>
    <property type="match status" value="1"/>
</dbReference>
<comment type="similarity">
    <text evidence="2">Belongs to the RRP12 family.</text>
</comment>
<dbReference type="Proteomes" id="UP001211065">
    <property type="component" value="Unassembled WGS sequence"/>
</dbReference>
<dbReference type="SUPFAM" id="SSF48371">
    <property type="entry name" value="ARM repeat"/>
    <property type="match status" value="2"/>
</dbReference>
<feature type="domain" description="RRP12 N-terminal HEAT" evidence="6">
    <location>
        <begin position="18"/>
        <end position="244"/>
    </location>
</feature>
<name>A0AAD5Y0W5_9FUNG</name>
<dbReference type="Pfam" id="PF25772">
    <property type="entry name" value="HEAT_RRP12_N"/>
    <property type="match status" value="1"/>
</dbReference>
<gene>
    <name evidence="7" type="ORF">HK099_002228</name>
</gene>
<dbReference type="InterPro" id="IPR052087">
    <property type="entry name" value="RRP12"/>
</dbReference>
<evidence type="ECO:0000256" key="1">
    <source>
        <dbReference type="ARBA" id="ARBA00004123"/>
    </source>
</evidence>
<evidence type="ECO:0000256" key="3">
    <source>
        <dbReference type="ARBA" id="ARBA00023242"/>
    </source>
</evidence>
<dbReference type="InterPro" id="IPR011989">
    <property type="entry name" value="ARM-like"/>
</dbReference>
<protein>
    <recommendedName>
        <fullName evidence="9">Ribosomal RNA-processing protein 12-like conserved domain-containing protein</fullName>
    </recommendedName>
</protein>
<sequence>MDIFKSTRALATSKLSNQKDAYDTLKAVEEVIIENNEEKCPLAYFSILITMIEQQKEISLNDAKRESLLIASLYLLATVFPHVPSQILKIKFSTIAETLLSTMQLHHKQAPLVRSILNCLEVLLFSQDSKTWNNNLLCNKIFQVVLSHSTDPRPKVRKRAHEAIKRILSNPPPPSIHHPASSCVIDFAVSFIHNSLSMSNPNKEVKAEKESQSMHLLAFLRLTLPIIIRQSANNAKILEKLRSLSVELLKLPIKTSSTGNVMLTQSAFSVLTCFFGRPMELTSSQDDENFPDDFNEIDLNLMLTIINTLLELRPNQNDAVLTPSWVKLIGLGIFKYSDTIKIATANLKDNEVLDETLQDLYKHENENLPELLSLFFSRNFETLLSTSTKEVVIMTASKSFSQLCRNCLTETMIQKANQGSVVEESRSILLDIINLVDHSLEDIRFKDAWGGILLISAALFQRLGRHSPSLVKKILLKAVAFRDDEAYHAVFPYKVELESAIVSASEAMGYEQFLEYIPLNVESGDPKRPYLLSMFVNSKINSNVHTVSNFGSHSLMFFAKVLAPLSSRLFGRSATLTKSQRDREAKLFETLGSQIWDILPKICASTPTDVGSTGFNAISSVLGNILQASDGKCPLPADLVNKKFEIPSTSPDLRPIIYSSLHILLENYIALSKKDLKDDEKNMVESGITVLKQFSTRFLATLCNNFTAPSYDLIENLINQNLISHQNKSQQKTISQSGLISSSKNLVLQALHEKENQKCELAIKSFLKIADQQAMDSYFMNLVKSLLTAQTDARRKKEKSDAMEEEKSPAAILQVQVRTYTMIDLLLLLLPHLSSSKSLSEDGQDLLLGNSPIFLFYKVLVGQLRDEDVTLQKRTYKALNDVVDILMPLSETSSVNRIIRVLPLIDDLATKLIDPEVLVAAGSGSKKARIDLIGKVVKSVPLGVLPAEHNSASVGDALLLNFVPVALSEVMLSTKEASEKARTASFETLAIMANKMLQAGKLYSAVEKVEFREISEEMDIVDNEDSKNAEDTVANDTPEVVRSKLNFGEFLMMIIAGLGGSTSNMQSAAISCVARMLFEFRDEMSDKLIDDLINIVMSMLQSPNREVIKAGLGFVKVVVLTVEQELLTDQLENIITSILNHSRSHTSHFKAKVRHLFERLIRKFSYEAVEGFVPENDKKLVQNIKKRRERLKRKKDDESTGVKTNNAELGSISKQKAFEDVLASDESDLNSDDENISDDDIEDYLPEELKTGVKKGSKARTRIKEDQLESEDVLDFLNSNIISKVTTNSTLKRKKEPLSKESGEFEFSSHGKLMIYDSDEEEKRLKKAGKKNSTIPGEQSNGGNHYIDSLKSESALKRMPNGKVKLANKRKRNDDEMELDEEEENLPKNHGNMNEDKAVDKMLGREFRSKNARGDVKKGAVDPYAYIPLNAKIGSSNGRKRSKTQGSFKSIIKASQSGNDISKPKERRNQKGFKKGNKKHNK</sequence>
<feature type="region of interest" description="Disordered" evidence="4">
    <location>
        <begin position="1189"/>
        <end position="1208"/>
    </location>
</feature>
<dbReference type="Gene3D" id="1.25.10.10">
    <property type="entry name" value="Leucine-rich Repeat Variant"/>
    <property type="match status" value="2"/>
</dbReference>
<dbReference type="Pfam" id="PF08161">
    <property type="entry name" value="RRP12_HEAT"/>
    <property type="match status" value="1"/>
</dbReference>
<dbReference type="GO" id="GO:0005634">
    <property type="term" value="C:nucleus"/>
    <property type="evidence" value="ECO:0007669"/>
    <property type="project" value="UniProtKB-SubCell"/>
</dbReference>
<dbReference type="InterPro" id="IPR012978">
    <property type="entry name" value="HEAT_RRP12"/>
</dbReference>
<feature type="compositionally biased region" description="Basic residues" evidence="4">
    <location>
        <begin position="1470"/>
        <end position="1482"/>
    </location>
</feature>
<feature type="compositionally biased region" description="Acidic residues" evidence="4">
    <location>
        <begin position="1375"/>
        <end position="1384"/>
    </location>
</feature>
<feature type="region of interest" description="Disordered" evidence="4">
    <location>
        <begin position="1409"/>
        <end position="1482"/>
    </location>
</feature>
<feature type="compositionally biased region" description="Polar residues" evidence="4">
    <location>
        <begin position="1444"/>
        <end position="1460"/>
    </location>
</feature>
<evidence type="ECO:0000259" key="6">
    <source>
        <dbReference type="Pfam" id="PF25772"/>
    </source>
</evidence>
<comment type="caution">
    <text evidence="7">The sequence shown here is derived from an EMBL/GenBank/DDBJ whole genome shotgun (WGS) entry which is preliminary data.</text>
</comment>
<keyword evidence="8" id="KW-1185">Reference proteome</keyword>
<dbReference type="InterPro" id="IPR016024">
    <property type="entry name" value="ARM-type_fold"/>
</dbReference>
<dbReference type="PANTHER" id="PTHR48287">
    <property type="entry name" value="ARM REPEAT SUPERFAMILY PROTEIN"/>
    <property type="match status" value="1"/>
</dbReference>
<organism evidence="7 8">
    <name type="scientific">Clydaea vesicula</name>
    <dbReference type="NCBI Taxonomy" id="447962"/>
    <lineage>
        <taxon>Eukaryota</taxon>
        <taxon>Fungi</taxon>
        <taxon>Fungi incertae sedis</taxon>
        <taxon>Chytridiomycota</taxon>
        <taxon>Chytridiomycota incertae sedis</taxon>
        <taxon>Chytridiomycetes</taxon>
        <taxon>Lobulomycetales</taxon>
        <taxon>Lobulomycetaceae</taxon>
        <taxon>Clydaea</taxon>
    </lineage>
</organism>
<feature type="compositionally biased region" description="Polar residues" evidence="4">
    <location>
        <begin position="1331"/>
        <end position="1343"/>
    </location>
</feature>
<reference evidence="7" key="1">
    <citation type="submission" date="2020-05" db="EMBL/GenBank/DDBJ databases">
        <title>Phylogenomic resolution of chytrid fungi.</title>
        <authorList>
            <person name="Stajich J.E."/>
            <person name="Amses K."/>
            <person name="Simmons R."/>
            <person name="Seto K."/>
            <person name="Myers J."/>
            <person name="Bonds A."/>
            <person name="Quandt C.A."/>
            <person name="Barry K."/>
            <person name="Liu P."/>
            <person name="Grigoriev I."/>
            <person name="Longcore J.E."/>
            <person name="James T.Y."/>
        </authorList>
    </citation>
    <scope>NUCLEOTIDE SEQUENCE</scope>
    <source>
        <strain evidence="7">JEL0476</strain>
    </source>
</reference>
<comment type="subcellular location">
    <subcellularLocation>
        <location evidence="1">Nucleus</location>
    </subcellularLocation>
</comment>
<proteinExistence type="inferred from homology"/>
<dbReference type="EMBL" id="JADGJW010000172">
    <property type="protein sequence ID" value="KAJ3222520.1"/>
    <property type="molecule type" value="Genomic_DNA"/>
</dbReference>
<dbReference type="InterPro" id="IPR057860">
    <property type="entry name" value="HEAT_RRP12_N"/>
</dbReference>
<evidence type="ECO:0000259" key="5">
    <source>
        <dbReference type="Pfam" id="PF08161"/>
    </source>
</evidence>
<evidence type="ECO:0000313" key="7">
    <source>
        <dbReference type="EMBL" id="KAJ3222520.1"/>
    </source>
</evidence>
<evidence type="ECO:0000256" key="2">
    <source>
        <dbReference type="ARBA" id="ARBA00007690"/>
    </source>
</evidence>
<feature type="region of interest" description="Disordered" evidence="4">
    <location>
        <begin position="1324"/>
        <end position="1396"/>
    </location>
</feature>
<evidence type="ECO:0000313" key="8">
    <source>
        <dbReference type="Proteomes" id="UP001211065"/>
    </source>
</evidence>
<feature type="domain" description="RRP12 HEAT" evidence="5">
    <location>
        <begin position="387"/>
        <end position="628"/>
    </location>
</feature>
<keyword evidence="3" id="KW-0539">Nucleus</keyword>
<evidence type="ECO:0000256" key="4">
    <source>
        <dbReference type="SAM" id="MobiDB-lite"/>
    </source>
</evidence>
<feature type="compositionally biased region" description="Basic and acidic residues" evidence="4">
    <location>
        <begin position="1409"/>
        <end position="1420"/>
    </location>
</feature>
<evidence type="ECO:0008006" key="9">
    <source>
        <dbReference type="Google" id="ProtNLM"/>
    </source>
</evidence>
<accession>A0AAD5Y0W5</accession>